<dbReference type="STRING" id="314344.AL013_08045"/>
<dbReference type="HOGENOM" id="CLU_154525_0_0_0"/>
<dbReference type="UniPathway" id="UPA00067">
    <property type="reaction ID" value="UER00123"/>
</dbReference>
<organism evidence="9 10">
    <name type="scientific">Mariprofundus ferrooxydans PV-1</name>
    <dbReference type="NCBI Taxonomy" id="314345"/>
    <lineage>
        <taxon>Bacteria</taxon>
        <taxon>Pseudomonadati</taxon>
        <taxon>Pseudomonadota</taxon>
        <taxon>Candidatius Mariprofundia</taxon>
        <taxon>Mariprofundales</taxon>
        <taxon>Mariprofundaceae</taxon>
        <taxon>Mariprofundus</taxon>
    </lineage>
</organism>
<keyword evidence="10" id="KW-1185">Reference proteome</keyword>
<dbReference type="InterPro" id="IPR011051">
    <property type="entry name" value="RmlC_Cupin_sf"/>
</dbReference>
<comment type="function">
    <text evidence="8">Catalyzes the circularization of gamma-N-acetyl-alpha,gamma-diaminobutyric acid (ADABA) to ectoine (1,4,5,6-tetrahydro-2-methyl-4-pyrimidine carboxylic acid), which is an excellent osmoprotectant.</text>
</comment>
<dbReference type="Proteomes" id="UP000005297">
    <property type="component" value="Unassembled WGS sequence"/>
</dbReference>
<dbReference type="CDD" id="cd06978">
    <property type="entry name" value="cupin_EctC"/>
    <property type="match status" value="1"/>
</dbReference>
<evidence type="ECO:0000256" key="7">
    <source>
        <dbReference type="ARBA" id="ARBA00048714"/>
    </source>
</evidence>
<comment type="pathway">
    <text evidence="1 8">Amine and polyamine biosynthesis; ectoine biosynthesis; L-ectoine from L-aspartate 4-semialdehyde: step 3/3.</text>
</comment>
<dbReference type="Gene3D" id="2.60.120.10">
    <property type="entry name" value="Jelly Rolls"/>
    <property type="match status" value="1"/>
</dbReference>
<sequence length="133" mass="14921">MIVRHLNDIIDSERDVHAKNGNWESRRLILNNDAVGFSLHDTIIHAGTETLLWYKHHIEAVYCIEGEGEVETTDNGEVYKIKAGSVYLLNGNERHWLRARTTMRMVCVFNPPVTGSEKHDADGAYCPGAEAGS</sequence>
<protein>
    <recommendedName>
        <fullName evidence="4 8">L-ectoine synthase</fullName>
        <ecNumber evidence="3 8">4.2.1.108</ecNumber>
    </recommendedName>
    <alternativeName>
        <fullName evidence="6 8">N-acetyldiaminobutyrate dehydratase</fullName>
    </alternativeName>
</protein>
<dbReference type="InParanoid" id="Q0EYM4"/>
<dbReference type="InterPro" id="IPR010462">
    <property type="entry name" value="Ectoine_synth"/>
</dbReference>
<name>Q0EYM4_9PROT</name>
<evidence type="ECO:0000256" key="2">
    <source>
        <dbReference type="ARBA" id="ARBA00009637"/>
    </source>
</evidence>
<dbReference type="EC" id="4.2.1.108" evidence="3 8"/>
<dbReference type="HAMAP" id="MF_01255">
    <property type="entry name" value="Ectoine_synth"/>
    <property type="match status" value="1"/>
</dbReference>
<evidence type="ECO:0000256" key="5">
    <source>
        <dbReference type="ARBA" id="ARBA00023239"/>
    </source>
</evidence>
<dbReference type="RefSeq" id="WP_009851798.1">
    <property type="nucleotide sequence ID" value="NZ_DS022296.1"/>
</dbReference>
<proteinExistence type="inferred from homology"/>
<dbReference type="PANTHER" id="PTHR39289">
    <property type="match status" value="1"/>
</dbReference>
<dbReference type="AlphaFoldDB" id="Q0EYM4"/>
<dbReference type="OrthoDB" id="9801830at2"/>
<dbReference type="InterPro" id="IPR014710">
    <property type="entry name" value="RmlC-like_jellyroll"/>
</dbReference>
<dbReference type="Pfam" id="PF06339">
    <property type="entry name" value="Ectoine_synth"/>
    <property type="match status" value="1"/>
</dbReference>
<comment type="caution">
    <text evidence="9">The sequence shown here is derived from an EMBL/GenBank/DDBJ whole genome shotgun (WGS) entry which is preliminary data.</text>
</comment>
<evidence type="ECO:0000256" key="1">
    <source>
        <dbReference type="ARBA" id="ARBA00005181"/>
    </source>
</evidence>
<comment type="catalytic activity">
    <reaction evidence="7 8">
        <text>(2S)-4-acetamido-2-aminobutanoate = L-ectoine + H2O</text>
        <dbReference type="Rhea" id="RHEA:17281"/>
        <dbReference type="ChEBI" id="CHEBI:15377"/>
        <dbReference type="ChEBI" id="CHEBI:58515"/>
        <dbReference type="ChEBI" id="CHEBI:58929"/>
        <dbReference type="EC" id="4.2.1.108"/>
    </reaction>
</comment>
<dbReference type="GO" id="GO:0033990">
    <property type="term" value="F:ectoine synthase activity"/>
    <property type="evidence" value="ECO:0007669"/>
    <property type="project" value="UniProtKB-EC"/>
</dbReference>
<evidence type="ECO:0000256" key="3">
    <source>
        <dbReference type="ARBA" id="ARBA00013192"/>
    </source>
</evidence>
<dbReference type="PANTHER" id="PTHR39289:SF1">
    <property type="entry name" value="L-ECTOINE SYNTHASE"/>
    <property type="match status" value="1"/>
</dbReference>
<keyword evidence="5 8" id="KW-0456">Lyase</keyword>
<evidence type="ECO:0000256" key="8">
    <source>
        <dbReference type="HAMAP-Rule" id="MF_01255"/>
    </source>
</evidence>
<comment type="similarity">
    <text evidence="2 8">Belongs to the ectoine synthase family.</text>
</comment>
<dbReference type="EMBL" id="AATS01000009">
    <property type="protein sequence ID" value="EAU54343.1"/>
    <property type="molecule type" value="Genomic_DNA"/>
</dbReference>
<gene>
    <name evidence="8" type="primary">ectC</name>
    <name evidence="9" type="ORF">SPV1_00150</name>
</gene>
<accession>Q0EYM4</accession>
<reference evidence="9 10" key="1">
    <citation type="submission" date="2006-09" db="EMBL/GenBank/DDBJ databases">
        <authorList>
            <person name="Emerson D."/>
            <person name="Ferriera S."/>
            <person name="Johnson J."/>
            <person name="Kravitz S."/>
            <person name="Halpern A."/>
            <person name="Remington K."/>
            <person name="Beeson K."/>
            <person name="Tran B."/>
            <person name="Rogers Y.-H."/>
            <person name="Friedman R."/>
            <person name="Venter J.C."/>
        </authorList>
    </citation>
    <scope>NUCLEOTIDE SEQUENCE [LARGE SCALE GENOMIC DNA]</scope>
    <source>
        <strain evidence="9 10">PV-1</strain>
    </source>
</reference>
<evidence type="ECO:0000256" key="6">
    <source>
        <dbReference type="ARBA" id="ARBA00033271"/>
    </source>
</evidence>
<evidence type="ECO:0000313" key="9">
    <source>
        <dbReference type="EMBL" id="EAU54343.1"/>
    </source>
</evidence>
<evidence type="ECO:0000256" key="4">
    <source>
        <dbReference type="ARBA" id="ARBA00019707"/>
    </source>
</evidence>
<dbReference type="NCBIfam" id="NF009806">
    <property type="entry name" value="PRK13290.1"/>
    <property type="match status" value="1"/>
</dbReference>
<dbReference type="SUPFAM" id="SSF51182">
    <property type="entry name" value="RmlC-like cupins"/>
    <property type="match status" value="1"/>
</dbReference>
<dbReference type="GO" id="GO:0019491">
    <property type="term" value="P:ectoine biosynthetic process"/>
    <property type="evidence" value="ECO:0007669"/>
    <property type="project" value="UniProtKB-UniRule"/>
</dbReference>
<evidence type="ECO:0000313" key="10">
    <source>
        <dbReference type="Proteomes" id="UP000005297"/>
    </source>
</evidence>
<dbReference type="eggNOG" id="COG1917">
    <property type="taxonomic scope" value="Bacteria"/>
</dbReference>